<name>A0AA43ZSG4_9LACT</name>
<dbReference type="AlphaFoldDB" id="A0AA43ZSG4"/>
<evidence type="ECO:0000313" key="2">
    <source>
        <dbReference type="EMBL" id="MDO5457217.1"/>
    </source>
</evidence>
<keyword evidence="3" id="KW-1185">Reference proteome</keyword>
<comment type="caution">
    <text evidence="2">The sequence shown here is derived from an EMBL/GenBank/DDBJ whole genome shotgun (WGS) entry which is preliminary data.</text>
</comment>
<accession>A0AA43ZSG4</accession>
<proteinExistence type="predicted"/>
<gene>
    <name evidence="2" type="ORF">Q4F26_02645</name>
</gene>
<keyword evidence="1" id="KW-1133">Transmembrane helix</keyword>
<protein>
    <recommendedName>
        <fullName evidence="4">DUF2273 domain-containing protein</fullName>
    </recommendedName>
</protein>
<feature type="transmembrane region" description="Helical" evidence="1">
    <location>
        <begin position="20"/>
        <end position="41"/>
    </location>
</feature>
<keyword evidence="1" id="KW-0812">Transmembrane</keyword>
<reference evidence="2" key="1">
    <citation type="submission" date="2023-07" db="EMBL/GenBank/DDBJ databases">
        <title>Between Cages and Wild: Unraveling the Impact of Captivity on Animal Microbiomes and Antimicrobial Resistance.</title>
        <authorList>
            <person name="Schmartz G.P."/>
            <person name="Rehner J."/>
            <person name="Schuff M.J."/>
            <person name="Becker S.L."/>
            <person name="Kravczyk M."/>
            <person name="Gurevich A."/>
            <person name="Francke R."/>
            <person name="Mueller R."/>
            <person name="Keller V."/>
            <person name="Keller A."/>
        </authorList>
    </citation>
    <scope>NUCLEOTIDE SEQUENCE</scope>
    <source>
        <strain evidence="2">S39M_St_73</strain>
    </source>
</reference>
<dbReference type="Proteomes" id="UP001171751">
    <property type="component" value="Unassembled WGS sequence"/>
</dbReference>
<dbReference type="EMBL" id="JAUNQW010000007">
    <property type="protein sequence ID" value="MDO5457217.1"/>
    <property type="molecule type" value="Genomic_DNA"/>
</dbReference>
<organism evidence="2 3">
    <name type="scientific">Atopococcus tabaci</name>
    <dbReference type="NCBI Taxonomy" id="269774"/>
    <lineage>
        <taxon>Bacteria</taxon>
        <taxon>Bacillati</taxon>
        <taxon>Bacillota</taxon>
        <taxon>Bacilli</taxon>
        <taxon>Lactobacillales</taxon>
        <taxon>Carnobacteriaceae</taxon>
        <taxon>Atopococcus</taxon>
    </lineage>
</organism>
<keyword evidence="1" id="KW-0472">Membrane</keyword>
<evidence type="ECO:0000313" key="3">
    <source>
        <dbReference type="Proteomes" id="UP001171751"/>
    </source>
</evidence>
<sequence length="46" mass="5324">MRILLGFIIGAIIGWFVQDWLVGFSIGLGLVLMWEAVEWFIDKNKK</sequence>
<evidence type="ECO:0008006" key="4">
    <source>
        <dbReference type="Google" id="ProtNLM"/>
    </source>
</evidence>
<evidence type="ECO:0000256" key="1">
    <source>
        <dbReference type="SAM" id="Phobius"/>
    </source>
</evidence>